<feature type="compositionally biased region" description="Low complexity" evidence="1">
    <location>
        <begin position="18"/>
        <end position="29"/>
    </location>
</feature>
<feature type="region of interest" description="Disordered" evidence="1">
    <location>
        <begin position="18"/>
        <end position="38"/>
    </location>
</feature>
<dbReference type="EMBL" id="CADCUW010000576">
    <property type="protein sequence ID" value="CAA9449732.1"/>
    <property type="molecule type" value="Genomic_DNA"/>
</dbReference>
<name>A0A6J4QXW6_9ACTN</name>
<dbReference type="AlphaFoldDB" id="A0A6J4QXW6"/>
<accession>A0A6J4QXW6</accession>
<evidence type="ECO:0000256" key="1">
    <source>
        <dbReference type="SAM" id="MobiDB-lite"/>
    </source>
</evidence>
<sequence length="38" mass="4085">ATARSPWRVFFGRGVLGPRGPLGPSSGRSIEGRFDARL</sequence>
<organism evidence="2">
    <name type="scientific">uncultured Rubrobacteraceae bacterium</name>
    <dbReference type="NCBI Taxonomy" id="349277"/>
    <lineage>
        <taxon>Bacteria</taxon>
        <taxon>Bacillati</taxon>
        <taxon>Actinomycetota</taxon>
        <taxon>Rubrobacteria</taxon>
        <taxon>Rubrobacterales</taxon>
        <taxon>Rubrobacteraceae</taxon>
        <taxon>environmental samples</taxon>
    </lineage>
</organism>
<evidence type="ECO:0000313" key="2">
    <source>
        <dbReference type="EMBL" id="CAA9449732.1"/>
    </source>
</evidence>
<reference evidence="2" key="1">
    <citation type="submission" date="2020-02" db="EMBL/GenBank/DDBJ databases">
        <authorList>
            <person name="Meier V. D."/>
        </authorList>
    </citation>
    <scope>NUCLEOTIDE SEQUENCE</scope>
    <source>
        <strain evidence="2">AVDCRST_MAG01</strain>
    </source>
</reference>
<protein>
    <submittedName>
        <fullName evidence="2">Uncharacterized protein</fullName>
    </submittedName>
</protein>
<proteinExistence type="predicted"/>
<feature type="non-terminal residue" evidence="2">
    <location>
        <position position="38"/>
    </location>
</feature>
<gene>
    <name evidence="2" type="ORF">AVDCRST_MAG01-01-4440</name>
</gene>
<feature type="non-terminal residue" evidence="2">
    <location>
        <position position="1"/>
    </location>
</feature>